<organism evidence="1 2">
    <name type="scientific">Meloidogyne enterolobii</name>
    <name type="common">Root-knot nematode worm</name>
    <name type="synonym">Meloidogyne mayaguensis</name>
    <dbReference type="NCBI Taxonomy" id="390850"/>
    <lineage>
        <taxon>Eukaryota</taxon>
        <taxon>Metazoa</taxon>
        <taxon>Ecdysozoa</taxon>
        <taxon>Nematoda</taxon>
        <taxon>Chromadorea</taxon>
        <taxon>Rhabditida</taxon>
        <taxon>Tylenchina</taxon>
        <taxon>Tylenchomorpha</taxon>
        <taxon>Tylenchoidea</taxon>
        <taxon>Meloidogynidae</taxon>
        <taxon>Meloidogyninae</taxon>
        <taxon>Meloidogyne</taxon>
    </lineage>
</organism>
<gene>
    <name evidence="1" type="ORF">MENT_LOCUS61066</name>
</gene>
<sequence>MENWLFHLAWVNKCSIKVKKEIKENINELYNYSFINLMICNFK</sequence>
<dbReference type="Proteomes" id="UP000580250">
    <property type="component" value="Unassembled WGS sequence"/>
</dbReference>
<protein>
    <submittedName>
        <fullName evidence="1">Uncharacterized protein</fullName>
    </submittedName>
</protein>
<comment type="caution">
    <text evidence="1">The sequence shown here is derived from an EMBL/GenBank/DDBJ whole genome shotgun (WGS) entry which is preliminary data.</text>
</comment>
<evidence type="ECO:0000313" key="1">
    <source>
        <dbReference type="EMBL" id="CAD2207151.1"/>
    </source>
</evidence>
<evidence type="ECO:0000313" key="2">
    <source>
        <dbReference type="Proteomes" id="UP000580250"/>
    </source>
</evidence>
<dbReference type="EMBL" id="CAJEWN010003283">
    <property type="protein sequence ID" value="CAD2207151.1"/>
    <property type="molecule type" value="Genomic_DNA"/>
</dbReference>
<name>A0A6V7Y6P8_MELEN</name>
<accession>A0A6V7Y6P8</accession>
<dbReference type="AlphaFoldDB" id="A0A6V7Y6P8"/>
<proteinExistence type="predicted"/>
<reference evidence="1 2" key="1">
    <citation type="submission" date="2020-08" db="EMBL/GenBank/DDBJ databases">
        <authorList>
            <person name="Koutsovoulos G."/>
            <person name="Danchin GJ E."/>
        </authorList>
    </citation>
    <scope>NUCLEOTIDE SEQUENCE [LARGE SCALE GENOMIC DNA]</scope>
</reference>